<feature type="transmembrane region" description="Helical" evidence="6">
    <location>
        <begin position="129"/>
        <end position="152"/>
    </location>
</feature>
<dbReference type="InterPro" id="IPR020846">
    <property type="entry name" value="MFS_dom"/>
</dbReference>
<reference evidence="8" key="1">
    <citation type="submission" date="2021-01" db="EMBL/GenBank/DDBJ databases">
        <title>Whole genome shotgun sequence of Sphaerisporangium rufum NBRC 109079.</title>
        <authorList>
            <person name="Komaki H."/>
            <person name="Tamura T."/>
        </authorList>
    </citation>
    <scope>NUCLEOTIDE SEQUENCE</scope>
    <source>
        <strain evidence="8">NBRC 109079</strain>
    </source>
</reference>
<dbReference type="InterPro" id="IPR050189">
    <property type="entry name" value="MFS_Efflux_Transporters"/>
</dbReference>
<dbReference type="Proteomes" id="UP000655287">
    <property type="component" value="Unassembled WGS sequence"/>
</dbReference>
<accession>A0A919R3U2</accession>
<evidence type="ECO:0000256" key="1">
    <source>
        <dbReference type="ARBA" id="ARBA00004651"/>
    </source>
</evidence>
<proteinExistence type="predicted"/>
<dbReference type="InterPro" id="IPR011701">
    <property type="entry name" value="MFS"/>
</dbReference>
<dbReference type="SUPFAM" id="SSF103473">
    <property type="entry name" value="MFS general substrate transporter"/>
    <property type="match status" value="1"/>
</dbReference>
<dbReference type="AlphaFoldDB" id="A0A919R3U2"/>
<keyword evidence="4 6" id="KW-1133">Transmembrane helix</keyword>
<feature type="transmembrane region" description="Helical" evidence="6">
    <location>
        <begin position="40"/>
        <end position="59"/>
    </location>
</feature>
<feature type="transmembrane region" description="Helical" evidence="6">
    <location>
        <begin position="208"/>
        <end position="230"/>
    </location>
</feature>
<protein>
    <submittedName>
        <fullName evidence="8">Chloramphenicol resistance protein</fullName>
    </submittedName>
</protein>
<dbReference type="GO" id="GO:0022857">
    <property type="term" value="F:transmembrane transporter activity"/>
    <property type="evidence" value="ECO:0007669"/>
    <property type="project" value="InterPro"/>
</dbReference>
<keyword evidence="5 6" id="KW-0472">Membrane</keyword>
<feature type="transmembrane region" description="Helical" evidence="6">
    <location>
        <begin position="99"/>
        <end position="122"/>
    </location>
</feature>
<evidence type="ECO:0000313" key="8">
    <source>
        <dbReference type="EMBL" id="GII76610.1"/>
    </source>
</evidence>
<dbReference type="Pfam" id="PF07690">
    <property type="entry name" value="MFS_1"/>
    <property type="match status" value="1"/>
</dbReference>
<comment type="subcellular location">
    <subcellularLocation>
        <location evidence="1">Cell membrane</location>
        <topology evidence="1">Multi-pass membrane protein</topology>
    </subcellularLocation>
</comment>
<name>A0A919R3U2_9ACTN</name>
<feature type="transmembrane region" description="Helical" evidence="6">
    <location>
        <begin position="158"/>
        <end position="178"/>
    </location>
</feature>
<keyword evidence="9" id="KW-1185">Reference proteome</keyword>
<dbReference type="InterPro" id="IPR036259">
    <property type="entry name" value="MFS_trans_sf"/>
</dbReference>
<dbReference type="GO" id="GO:0005886">
    <property type="term" value="C:plasma membrane"/>
    <property type="evidence" value="ECO:0007669"/>
    <property type="project" value="UniProtKB-SubCell"/>
</dbReference>
<dbReference type="Gene3D" id="1.20.1250.20">
    <property type="entry name" value="MFS general substrate transporter like domains"/>
    <property type="match status" value="1"/>
</dbReference>
<organism evidence="8 9">
    <name type="scientific">Sphaerisporangium rufum</name>
    <dbReference type="NCBI Taxonomy" id="1381558"/>
    <lineage>
        <taxon>Bacteria</taxon>
        <taxon>Bacillati</taxon>
        <taxon>Actinomycetota</taxon>
        <taxon>Actinomycetes</taxon>
        <taxon>Streptosporangiales</taxon>
        <taxon>Streptosporangiaceae</taxon>
        <taxon>Sphaerisporangium</taxon>
    </lineage>
</organism>
<feature type="transmembrane region" description="Helical" evidence="6">
    <location>
        <begin position="364"/>
        <end position="381"/>
    </location>
</feature>
<dbReference type="NCBIfam" id="NF033135">
    <property type="entry name" value="cmx_cmrA"/>
    <property type="match status" value="1"/>
</dbReference>
<dbReference type="PROSITE" id="PS50850">
    <property type="entry name" value="MFS"/>
    <property type="match status" value="1"/>
</dbReference>
<keyword evidence="3 6" id="KW-0812">Transmembrane</keyword>
<evidence type="ECO:0000259" key="7">
    <source>
        <dbReference type="PROSITE" id="PS50850"/>
    </source>
</evidence>
<keyword evidence="2" id="KW-1003">Cell membrane</keyword>
<feature type="transmembrane region" description="Helical" evidence="6">
    <location>
        <begin position="242"/>
        <end position="261"/>
    </location>
</feature>
<dbReference type="EMBL" id="BOOU01000024">
    <property type="protein sequence ID" value="GII76610.1"/>
    <property type="molecule type" value="Genomic_DNA"/>
</dbReference>
<evidence type="ECO:0000313" key="9">
    <source>
        <dbReference type="Proteomes" id="UP000655287"/>
    </source>
</evidence>
<dbReference type="PANTHER" id="PTHR43124">
    <property type="entry name" value="PURINE EFFLUX PUMP PBUE"/>
    <property type="match status" value="1"/>
</dbReference>
<dbReference type="PANTHER" id="PTHR43124:SF3">
    <property type="entry name" value="CHLORAMPHENICOL EFFLUX PUMP RV0191"/>
    <property type="match status" value="1"/>
</dbReference>
<evidence type="ECO:0000256" key="4">
    <source>
        <dbReference type="ARBA" id="ARBA00022989"/>
    </source>
</evidence>
<evidence type="ECO:0000256" key="2">
    <source>
        <dbReference type="ARBA" id="ARBA00022475"/>
    </source>
</evidence>
<evidence type="ECO:0000256" key="5">
    <source>
        <dbReference type="ARBA" id="ARBA00023136"/>
    </source>
</evidence>
<dbReference type="CDD" id="cd17324">
    <property type="entry name" value="MFS_NepI_like"/>
    <property type="match status" value="1"/>
</dbReference>
<gene>
    <name evidence="8" type="ORF">Sru01_15920</name>
</gene>
<comment type="caution">
    <text evidence="8">The sequence shown here is derived from an EMBL/GenBank/DDBJ whole genome shotgun (WGS) entry which is preliminary data.</text>
</comment>
<evidence type="ECO:0000256" key="3">
    <source>
        <dbReference type="ARBA" id="ARBA00022692"/>
    </source>
</evidence>
<sequence length="404" mass="39660">MPFPLYLLAVAVFAMGTSEFMLAGLLPAIAADLGVPVGTAGLLTSAFAAGMVAGAPLAAALTRRWPRRSSLLGFVLAFAAAHLVGAVTGSFPVLLVTRVVAAVANAGFLAVALTTAAALVAADRKGRALAVLLSGTTVATIAGVPGGAALGTLLGWRAAFWAVAALCLPAAAGILAGIPARRAAADGADGAGRPALRAELAQLARPRLVLVMLLGALVNAATFGGFTFLAPVVTGTAGLAEWWVPVVLMLFGGGSLAGVTVAGRLSDRRPGSVIMVGGPLLLAGWPALALLAGLPAALLVLVFVQGTLSFALGGTLIARVLYEAADAPTMAGSYATAALNVGAAAGPVVAAATLDSAAGPAGPLWASGVLVAIVLLLAVLFRRVISATPAPARVIRSAPGAHPG</sequence>
<feature type="transmembrane region" description="Helical" evidence="6">
    <location>
        <begin position="71"/>
        <end position="93"/>
    </location>
</feature>
<dbReference type="RefSeq" id="WP_203983237.1">
    <property type="nucleotide sequence ID" value="NZ_BOOU01000024.1"/>
</dbReference>
<feature type="domain" description="Major facilitator superfamily (MFS) profile" evidence="7">
    <location>
        <begin position="4"/>
        <end position="386"/>
    </location>
</feature>
<evidence type="ECO:0000256" key="6">
    <source>
        <dbReference type="SAM" id="Phobius"/>
    </source>
</evidence>
<feature type="transmembrane region" description="Helical" evidence="6">
    <location>
        <begin position="273"/>
        <end position="292"/>
    </location>
</feature>
<feature type="transmembrane region" description="Helical" evidence="6">
    <location>
        <begin position="298"/>
        <end position="322"/>
    </location>
</feature>
<feature type="transmembrane region" description="Helical" evidence="6">
    <location>
        <begin position="334"/>
        <end position="352"/>
    </location>
</feature>